<sequence>MNNKIIRSICLFEKEPSRESLKKLDELEVLLKTEFTIQTKRLCSSNIEKTIELSNKYSGRGYIFGIGTIDEEVLKKDLLNILKADIHFNLDLTDREINLDDIQILFDIIKNNPARTFNFAYEFNNPSSSPFFPSANYERDGFSIGLQPTDLAENCQTLDEWLVNMKNVWFQLFNQLKQKEDFLGIDSSIAPLFTRKSSFINFVKKLSGSFEKSTTTDIYTKITRFIKKENPKSTGLCGLMFPCLEDFELTEEYEKGNFNIERNIYLSLQSGVGIDTYPVGTDEKPERVLEILKLLKNLSNKFQKPLSARFVSDGKTKIGGKTDFKNQYLKDVVVKPL</sequence>
<dbReference type="Pfam" id="PF05167">
    <property type="entry name" value="DUF711"/>
    <property type="match status" value="1"/>
</dbReference>
<name>A0A0G0G698_9BACT</name>
<comment type="caution">
    <text evidence="1">The sequence shown here is derived from an EMBL/GenBank/DDBJ whole genome shotgun (WGS) entry which is preliminary data.</text>
</comment>
<evidence type="ECO:0000313" key="1">
    <source>
        <dbReference type="EMBL" id="KKQ26603.1"/>
    </source>
</evidence>
<dbReference type="Gene3D" id="3.20.70.20">
    <property type="match status" value="1"/>
</dbReference>
<reference evidence="1 2" key="1">
    <citation type="journal article" date="2015" name="Nature">
        <title>rRNA introns, odd ribosomes, and small enigmatic genomes across a large radiation of phyla.</title>
        <authorList>
            <person name="Brown C.T."/>
            <person name="Hug L.A."/>
            <person name="Thomas B.C."/>
            <person name="Sharon I."/>
            <person name="Castelle C.J."/>
            <person name="Singh A."/>
            <person name="Wilkins M.J."/>
            <person name="Williams K.H."/>
            <person name="Banfield J.F."/>
        </authorList>
    </citation>
    <scope>NUCLEOTIDE SEQUENCE [LARGE SCALE GENOMIC DNA]</scope>
</reference>
<proteinExistence type="predicted"/>
<evidence type="ECO:0000313" key="2">
    <source>
        <dbReference type="Proteomes" id="UP000034917"/>
    </source>
</evidence>
<evidence type="ECO:0008006" key="3">
    <source>
        <dbReference type="Google" id="ProtNLM"/>
    </source>
</evidence>
<dbReference type="Proteomes" id="UP000034917">
    <property type="component" value="Unassembled WGS sequence"/>
</dbReference>
<protein>
    <recommendedName>
        <fullName evidence="3">DUF711 domain-containing protein</fullName>
    </recommendedName>
</protein>
<dbReference type="AlphaFoldDB" id="A0A0G0G698"/>
<accession>A0A0G0G698</accession>
<dbReference type="PANTHER" id="PTHR37560">
    <property type="entry name" value="UPF0210 PROTEIN SPR0218"/>
    <property type="match status" value="1"/>
</dbReference>
<dbReference type="PANTHER" id="PTHR37560:SF2">
    <property type="entry name" value="DUF711 DOMAIN-CONTAINING PROTEIN"/>
    <property type="match status" value="1"/>
</dbReference>
<organism evidence="1 2">
    <name type="scientific">Candidatus Roizmanbacteria bacterium GW2011_GWC2_37_13</name>
    <dbReference type="NCBI Taxonomy" id="1618486"/>
    <lineage>
        <taxon>Bacteria</taxon>
        <taxon>Candidatus Roizmaniibacteriota</taxon>
    </lineage>
</organism>
<dbReference type="InterPro" id="IPR007841">
    <property type="entry name" value="UPF0210"/>
</dbReference>
<dbReference type="SUPFAM" id="SSF51998">
    <property type="entry name" value="PFL-like glycyl radical enzymes"/>
    <property type="match status" value="1"/>
</dbReference>
<dbReference type="EMBL" id="LBSV01000002">
    <property type="protein sequence ID" value="KKQ26603.1"/>
    <property type="molecule type" value="Genomic_DNA"/>
</dbReference>
<gene>
    <name evidence="1" type="ORF">US40_C0002G0137</name>
</gene>